<evidence type="ECO:0000256" key="5">
    <source>
        <dbReference type="ARBA" id="ARBA00022679"/>
    </source>
</evidence>
<feature type="domain" description="Nucleotidyl transferase" evidence="12">
    <location>
        <begin position="2"/>
        <end position="233"/>
    </location>
</feature>
<evidence type="ECO:0000256" key="1">
    <source>
        <dbReference type="ARBA" id="ARBA00001946"/>
    </source>
</evidence>
<organism evidence="13 14">
    <name type="scientific">Paenibacillus oceani</name>
    <dbReference type="NCBI Taxonomy" id="2772510"/>
    <lineage>
        <taxon>Bacteria</taxon>
        <taxon>Bacillati</taxon>
        <taxon>Bacillota</taxon>
        <taxon>Bacilli</taxon>
        <taxon>Bacillales</taxon>
        <taxon>Paenibacillaceae</taxon>
        <taxon>Paenibacillus</taxon>
    </lineage>
</organism>
<dbReference type="GO" id="GO:0008879">
    <property type="term" value="F:glucose-1-phosphate thymidylyltransferase activity"/>
    <property type="evidence" value="ECO:0007669"/>
    <property type="project" value="UniProtKB-EC"/>
</dbReference>
<evidence type="ECO:0000256" key="8">
    <source>
        <dbReference type="ARBA" id="ARBA00022842"/>
    </source>
</evidence>
<dbReference type="AlphaFoldDB" id="A0A927C6H6"/>
<keyword evidence="5 13" id="KW-0808">Transferase</keyword>
<dbReference type="InterPro" id="IPR029044">
    <property type="entry name" value="Nucleotide-diphossugar_trans"/>
</dbReference>
<dbReference type="PANTHER" id="PTHR43532">
    <property type="entry name" value="GLUCOSE-1-PHOSPHATE THYMIDYLYLTRANSFERASE"/>
    <property type="match status" value="1"/>
</dbReference>
<dbReference type="SUPFAM" id="SSF53448">
    <property type="entry name" value="Nucleotide-diphospho-sugar transferases"/>
    <property type="match status" value="1"/>
</dbReference>
<name>A0A927C6H6_9BACL</name>
<evidence type="ECO:0000256" key="11">
    <source>
        <dbReference type="ARBA" id="ARBA00049336"/>
    </source>
</evidence>
<dbReference type="RefSeq" id="WP_190924356.1">
    <property type="nucleotide sequence ID" value="NZ_JACXJA010000003.1"/>
</dbReference>
<evidence type="ECO:0000256" key="6">
    <source>
        <dbReference type="ARBA" id="ARBA00022695"/>
    </source>
</evidence>
<dbReference type="Gene3D" id="3.90.550.10">
    <property type="entry name" value="Spore Coat Polysaccharide Biosynthesis Protein SpsA, Chain A"/>
    <property type="match status" value="1"/>
</dbReference>
<protein>
    <recommendedName>
        <fullName evidence="4">Glucose-1-phosphate thymidylyltransferase</fullName>
        <ecNumber evidence="3">2.7.7.24</ecNumber>
    </recommendedName>
    <alternativeName>
        <fullName evidence="10">dTDP-glucose pyrophosphorylase</fullName>
    </alternativeName>
    <alternativeName>
        <fullName evidence="9">dTDP-glucose synthase</fullName>
    </alternativeName>
</protein>
<dbReference type="Pfam" id="PF00483">
    <property type="entry name" value="NTP_transferase"/>
    <property type="match status" value="1"/>
</dbReference>
<evidence type="ECO:0000256" key="4">
    <source>
        <dbReference type="ARBA" id="ARBA00017654"/>
    </source>
</evidence>
<dbReference type="InterPro" id="IPR005835">
    <property type="entry name" value="NTP_transferase_dom"/>
</dbReference>
<comment type="similarity">
    <text evidence="2">Belongs to the glucose-1-phosphate thymidylyltransferase family.</text>
</comment>
<reference evidence="13" key="1">
    <citation type="submission" date="2020-09" db="EMBL/GenBank/DDBJ databases">
        <title>A novel bacterium of genus Paenibacillus, isolated from South China Sea.</title>
        <authorList>
            <person name="Huang H."/>
            <person name="Mo K."/>
            <person name="Hu Y."/>
        </authorList>
    </citation>
    <scope>NUCLEOTIDE SEQUENCE</scope>
    <source>
        <strain evidence="13">IB182363</strain>
    </source>
</reference>
<keyword evidence="14" id="KW-1185">Reference proteome</keyword>
<evidence type="ECO:0000256" key="10">
    <source>
        <dbReference type="ARBA" id="ARBA00032598"/>
    </source>
</evidence>
<dbReference type="PANTHER" id="PTHR43532:SF1">
    <property type="entry name" value="GLUCOSE-1-PHOSPHATE THYMIDYLYLTRANSFERASE 1"/>
    <property type="match status" value="1"/>
</dbReference>
<dbReference type="GO" id="GO:0046872">
    <property type="term" value="F:metal ion binding"/>
    <property type="evidence" value="ECO:0007669"/>
    <property type="project" value="UniProtKB-KW"/>
</dbReference>
<keyword evidence="8" id="KW-0460">Magnesium</keyword>
<comment type="cofactor">
    <cofactor evidence="1">
        <name>Mg(2+)</name>
        <dbReference type="ChEBI" id="CHEBI:18420"/>
    </cofactor>
</comment>
<dbReference type="EMBL" id="JACXJA010000003">
    <property type="protein sequence ID" value="MBD2860862.1"/>
    <property type="molecule type" value="Genomic_DNA"/>
</dbReference>
<evidence type="ECO:0000313" key="13">
    <source>
        <dbReference type="EMBL" id="MBD2860862.1"/>
    </source>
</evidence>
<proteinExistence type="inferred from homology"/>
<gene>
    <name evidence="13" type="ORF">IDH45_02535</name>
</gene>
<evidence type="ECO:0000259" key="12">
    <source>
        <dbReference type="Pfam" id="PF00483"/>
    </source>
</evidence>
<evidence type="ECO:0000256" key="3">
    <source>
        <dbReference type="ARBA" id="ARBA00012461"/>
    </source>
</evidence>
<comment type="catalytic activity">
    <reaction evidence="11">
        <text>dTTP + alpha-D-glucose 1-phosphate + H(+) = dTDP-alpha-D-glucose + diphosphate</text>
        <dbReference type="Rhea" id="RHEA:15225"/>
        <dbReference type="ChEBI" id="CHEBI:15378"/>
        <dbReference type="ChEBI" id="CHEBI:33019"/>
        <dbReference type="ChEBI" id="CHEBI:37568"/>
        <dbReference type="ChEBI" id="CHEBI:57477"/>
        <dbReference type="ChEBI" id="CHEBI:58601"/>
        <dbReference type="EC" id="2.7.7.24"/>
    </reaction>
</comment>
<evidence type="ECO:0000313" key="14">
    <source>
        <dbReference type="Proteomes" id="UP000639396"/>
    </source>
</evidence>
<evidence type="ECO:0000256" key="9">
    <source>
        <dbReference type="ARBA" id="ARBA00032492"/>
    </source>
</evidence>
<accession>A0A927C6H6</accession>
<keyword evidence="6" id="KW-0548">Nucleotidyltransferase</keyword>
<dbReference type="Proteomes" id="UP000639396">
    <property type="component" value="Unassembled WGS sequence"/>
</dbReference>
<dbReference type="EC" id="2.7.7.24" evidence="3"/>
<comment type="caution">
    <text evidence="13">The sequence shown here is derived from an EMBL/GenBank/DDBJ whole genome shotgun (WGS) entry which is preliminary data.</text>
</comment>
<keyword evidence="7" id="KW-0479">Metal-binding</keyword>
<evidence type="ECO:0000256" key="7">
    <source>
        <dbReference type="ARBA" id="ARBA00022723"/>
    </source>
</evidence>
<dbReference type="InterPro" id="IPR005907">
    <property type="entry name" value="G1P_thy_trans_s"/>
</dbReference>
<evidence type="ECO:0000256" key="2">
    <source>
        <dbReference type="ARBA" id="ARBA00010480"/>
    </source>
</evidence>
<sequence length="243" mass="26169">MKGVILAGGTGTRLAPLTKIVNKHLLPAGKVPMIEHAVRKLASAGIGDILVVIGKQSAGLFLDYLGGGKRWGVRLTYRVQEEAGGIAQGLALAEGFISEGEKMVVLLGDNLFEDDLRPFADRFAKQEPGTAMVLLKETDELNRYGVPVLANDTIARIEEKPSDPQSDYCVTGVYLYDSAVFGAIRGIRPSLRGELEITDVNNRYAAEGALTYGVLTGWWTDAGTFESLREAGERLSFPDAEPG</sequence>